<proteinExistence type="predicted"/>
<dbReference type="RefSeq" id="XP_028150347.1">
    <property type="nucleotide sequence ID" value="XM_028294546.1"/>
</dbReference>
<dbReference type="InterPro" id="IPR005312">
    <property type="entry name" value="DUF1759"/>
</dbReference>
<sequence length="197" mass="22645">MYNWFIANKDVELDVTQFETRLSRVYLISHDYEKTQNEIEFLVSDTNKEEKSRELTENKYFKLVSDLTACINKLKAVPSQISSSSSSEGSYSAPIALRLPDIKISPFSGHITDSQSFIELFDALIVKNETLTDVQKLVYLKSYLKGESLQLIDSLPIINENFVIALNILKKRYEIKFAIINSYLQAIFYCNNISKCK</sequence>
<accession>A0A6P7GWC3</accession>
<protein>
    <submittedName>
        <fullName evidence="1">Uncharacterized protein LOC114343709</fullName>
    </submittedName>
</protein>
<dbReference type="InParanoid" id="A0A6P7GWC3"/>
<gene>
    <name evidence="1" type="primary">LOC114343709</name>
</gene>
<name>A0A6P7GWC3_DIAVI</name>
<organism evidence="1">
    <name type="scientific">Diabrotica virgifera virgifera</name>
    <name type="common">western corn rootworm</name>
    <dbReference type="NCBI Taxonomy" id="50390"/>
    <lineage>
        <taxon>Eukaryota</taxon>
        <taxon>Metazoa</taxon>
        <taxon>Ecdysozoa</taxon>
        <taxon>Arthropoda</taxon>
        <taxon>Hexapoda</taxon>
        <taxon>Insecta</taxon>
        <taxon>Pterygota</taxon>
        <taxon>Neoptera</taxon>
        <taxon>Endopterygota</taxon>
        <taxon>Coleoptera</taxon>
        <taxon>Polyphaga</taxon>
        <taxon>Cucujiformia</taxon>
        <taxon>Chrysomeloidea</taxon>
        <taxon>Chrysomelidae</taxon>
        <taxon>Galerucinae</taxon>
        <taxon>Diabroticina</taxon>
        <taxon>Diabroticites</taxon>
        <taxon>Diabrotica</taxon>
    </lineage>
</organism>
<dbReference type="PANTHER" id="PTHR22954:SF3">
    <property type="entry name" value="PROTEIN CBG08539"/>
    <property type="match status" value="1"/>
</dbReference>
<dbReference type="PANTHER" id="PTHR22954">
    <property type="entry name" value="RETROVIRAL PROTEASE-RELATED"/>
    <property type="match status" value="1"/>
</dbReference>
<reference evidence="1" key="1">
    <citation type="submission" date="2025-08" db="UniProtKB">
        <authorList>
            <consortium name="RefSeq"/>
        </authorList>
    </citation>
    <scope>IDENTIFICATION</scope>
    <source>
        <tissue evidence="1">Whole insect</tissue>
    </source>
</reference>
<evidence type="ECO:0000313" key="1">
    <source>
        <dbReference type="RefSeq" id="XP_028150347.1"/>
    </source>
</evidence>
<dbReference type="AlphaFoldDB" id="A0A6P7GWC3"/>
<dbReference type="Pfam" id="PF03564">
    <property type="entry name" value="DUF1759"/>
    <property type="match status" value="1"/>
</dbReference>